<keyword evidence="4" id="KW-0067">ATP-binding</keyword>
<dbReference type="PANTHER" id="PTHR28629">
    <property type="entry name" value="TRIOKINASE/FMN CYCLASE"/>
    <property type="match status" value="1"/>
</dbReference>
<dbReference type="InterPro" id="IPR004006">
    <property type="entry name" value="DhaK_dom"/>
</dbReference>
<dbReference type="PROSITE" id="PS51481">
    <property type="entry name" value="DHAK"/>
    <property type="match status" value="1"/>
</dbReference>
<dbReference type="Gene3D" id="3.40.50.10440">
    <property type="entry name" value="Dihydroxyacetone kinase, domain 1"/>
    <property type="match status" value="1"/>
</dbReference>
<dbReference type="InterPro" id="IPR036117">
    <property type="entry name" value="DhaL_dom_sf"/>
</dbReference>
<dbReference type="GO" id="GO:0019563">
    <property type="term" value="P:glycerol catabolic process"/>
    <property type="evidence" value="ECO:0007669"/>
    <property type="project" value="TreeGrafter"/>
</dbReference>
<gene>
    <name evidence="7" type="ORF">EXE63_06360</name>
</gene>
<dbReference type="Gene3D" id="3.30.1180.20">
    <property type="entry name" value="Dihydroxyacetone kinase, domain 2"/>
    <property type="match status" value="1"/>
</dbReference>
<dbReference type="SMART" id="SM01120">
    <property type="entry name" value="Dak2"/>
    <property type="match status" value="1"/>
</dbReference>
<dbReference type="Gene3D" id="1.25.40.340">
    <property type="match status" value="1"/>
</dbReference>
<reference evidence="7 8" key="1">
    <citation type="submission" date="2019-04" db="EMBL/GenBank/DDBJ databases">
        <title>Draft, Whole-Genome Sequence of the Anthracene-degrading Mycobacterium frederiksbergense LB501T, Isolated from a Polycyclic Aromatic Hydrocarbon (PAH)-Contaminated Soil.</title>
        <authorList>
            <person name="Augelletti F."/>
        </authorList>
    </citation>
    <scope>NUCLEOTIDE SEQUENCE [LARGE SCALE GENOMIC DNA]</scope>
    <source>
        <strain evidence="7 8">LB 501T</strain>
    </source>
</reference>
<dbReference type="SUPFAM" id="SSF101473">
    <property type="entry name" value="DhaL-like"/>
    <property type="match status" value="1"/>
</dbReference>
<protein>
    <submittedName>
        <fullName evidence="7">DAK2 domain-containing protein</fullName>
    </submittedName>
</protein>
<dbReference type="GO" id="GO:0005524">
    <property type="term" value="F:ATP binding"/>
    <property type="evidence" value="ECO:0007669"/>
    <property type="project" value="UniProtKB-KW"/>
</dbReference>
<evidence type="ECO:0000256" key="2">
    <source>
        <dbReference type="ARBA" id="ARBA00022741"/>
    </source>
</evidence>
<dbReference type="InterPro" id="IPR050861">
    <property type="entry name" value="Dihydroxyacetone_Kinase"/>
</dbReference>
<proteinExistence type="predicted"/>
<dbReference type="SUPFAM" id="SSF82549">
    <property type="entry name" value="DAK1/DegV-like"/>
    <property type="match status" value="1"/>
</dbReference>
<dbReference type="PANTHER" id="PTHR28629:SF4">
    <property type="entry name" value="TRIOKINASE_FMN CYCLASE"/>
    <property type="match status" value="1"/>
</dbReference>
<evidence type="ECO:0000259" key="5">
    <source>
        <dbReference type="PROSITE" id="PS51480"/>
    </source>
</evidence>
<keyword evidence="8" id="KW-1185">Reference proteome</keyword>
<dbReference type="InterPro" id="IPR004007">
    <property type="entry name" value="DhaL_dom"/>
</dbReference>
<accession>A0A6H0S2K0</accession>
<sequence>MSTNFYADVSSASQHALAALALTGGSRVGVQRDPVYAWALDPAPTRQVGLVSGGGAGHEPMHAGFLGRGGLDAVCPGEVFTSPHNRQIHAASTKVARGGGVVHIVKNYTGDVLNFAIAAERLRADGVAVDRVLVDDDLGSEGQEVGRRGTGATVIVEKILGAAADRGLSLEDLVALGQGVVAASRSVAVAQRAGTVPGSDRPAFDVAPGTLEYGVGIHGEAARESIPQPPLNELVSRMVGELLDSLDVDEHGVLVLVNGLGGTGDLELLHVLAEVERVLAERDVVLRSAVAGTYVSALDMAGYSITVTAVSDEQWLTDWCAPHATTSLPSPVLAATTVIGEVDEPSAGEPSAWLRQLADDIAEIREPLNDLDRRAGDGDIGTNLDNALQAAVRRGTGADADLAADLKSLATAFSEDVGGSSGPLFGLVLVRIATAVATDAGAVVQGLRDGVEAITRAGGARVGDRTMVDALVPAGWDGDTARGRLDDDALEAALAGAIATSTMVGKRGRSSYVGERAIGTTDPGALAVVAVLVAIVERIDGDIRRDELRTRLAELVQG</sequence>
<evidence type="ECO:0000259" key="6">
    <source>
        <dbReference type="PROSITE" id="PS51481"/>
    </source>
</evidence>
<dbReference type="Pfam" id="PF02734">
    <property type="entry name" value="Dak2"/>
    <property type="match status" value="1"/>
</dbReference>
<dbReference type="GO" id="GO:0004371">
    <property type="term" value="F:glycerone kinase activity"/>
    <property type="evidence" value="ECO:0007669"/>
    <property type="project" value="InterPro"/>
</dbReference>
<evidence type="ECO:0000256" key="1">
    <source>
        <dbReference type="ARBA" id="ARBA00022679"/>
    </source>
</evidence>
<name>A0A6H0S2K0_9MYCO</name>
<evidence type="ECO:0000313" key="8">
    <source>
        <dbReference type="Proteomes" id="UP000501849"/>
    </source>
</evidence>
<dbReference type="PROSITE" id="PS51480">
    <property type="entry name" value="DHAL"/>
    <property type="match status" value="1"/>
</dbReference>
<dbReference type="Proteomes" id="UP000501849">
    <property type="component" value="Chromosome"/>
</dbReference>
<evidence type="ECO:0000256" key="4">
    <source>
        <dbReference type="ARBA" id="ARBA00022840"/>
    </source>
</evidence>
<evidence type="ECO:0000256" key="3">
    <source>
        <dbReference type="ARBA" id="ARBA00022777"/>
    </source>
</evidence>
<dbReference type="RefSeq" id="WP_168141266.1">
    <property type="nucleotide sequence ID" value="NZ_CP038799.1"/>
</dbReference>
<feature type="domain" description="DhaL" evidence="5">
    <location>
        <begin position="348"/>
        <end position="537"/>
    </location>
</feature>
<dbReference type="AlphaFoldDB" id="A0A6H0S2K0"/>
<dbReference type="EMBL" id="CP038799">
    <property type="protein sequence ID" value="QIV80555.1"/>
    <property type="molecule type" value="Genomic_DNA"/>
</dbReference>
<keyword evidence="1" id="KW-0808">Transferase</keyword>
<dbReference type="GO" id="GO:0005829">
    <property type="term" value="C:cytosol"/>
    <property type="evidence" value="ECO:0007669"/>
    <property type="project" value="TreeGrafter"/>
</dbReference>
<dbReference type="Pfam" id="PF02733">
    <property type="entry name" value="Dak1"/>
    <property type="match status" value="1"/>
</dbReference>
<keyword evidence="2" id="KW-0547">Nucleotide-binding</keyword>
<dbReference type="FunFam" id="3.40.50.10440:FF:000001">
    <property type="entry name" value="Dihydroxyacetone kinase, DhaK subunit"/>
    <property type="match status" value="1"/>
</dbReference>
<dbReference type="KEGG" id="mfre:EXE63_06360"/>
<feature type="domain" description="DhaK" evidence="6">
    <location>
        <begin position="8"/>
        <end position="328"/>
    </location>
</feature>
<keyword evidence="3" id="KW-0418">Kinase</keyword>
<organism evidence="7 8">
    <name type="scientific">Mycolicibacterium frederiksbergense</name>
    <dbReference type="NCBI Taxonomy" id="117567"/>
    <lineage>
        <taxon>Bacteria</taxon>
        <taxon>Bacillati</taxon>
        <taxon>Actinomycetota</taxon>
        <taxon>Actinomycetes</taxon>
        <taxon>Mycobacteriales</taxon>
        <taxon>Mycobacteriaceae</taxon>
        <taxon>Mycolicibacterium</taxon>
    </lineage>
</organism>
<evidence type="ECO:0000313" key="7">
    <source>
        <dbReference type="EMBL" id="QIV80555.1"/>
    </source>
</evidence>